<evidence type="ECO:0000313" key="3">
    <source>
        <dbReference type="Proteomes" id="UP001551189"/>
    </source>
</evidence>
<evidence type="ECO:0000313" key="2">
    <source>
        <dbReference type="EMBL" id="MEU6806679.1"/>
    </source>
</evidence>
<evidence type="ECO:0000256" key="1">
    <source>
        <dbReference type="SAM" id="MobiDB-lite"/>
    </source>
</evidence>
<reference evidence="2 3" key="1">
    <citation type="submission" date="2024-06" db="EMBL/GenBank/DDBJ databases">
        <title>The Natural Products Discovery Center: Release of the First 8490 Sequenced Strains for Exploring Actinobacteria Biosynthetic Diversity.</title>
        <authorList>
            <person name="Kalkreuter E."/>
            <person name="Kautsar S.A."/>
            <person name="Yang D."/>
            <person name="Bader C.D."/>
            <person name="Teijaro C.N."/>
            <person name="Fluegel L."/>
            <person name="Davis C.M."/>
            <person name="Simpson J.R."/>
            <person name="Lauterbach L."/>
            <person name="Steele A.D."/>
            <person name="Gui C."/>
            <person name="Meng S."/>
            <person name="Li G."/>
            <person name="Viehrig K."/>
            <person name="Ye F."/>
            <person name="Su P."/>
            <person name="Kiefer A.F."/>
            <person name="Nichols A."/>
            <person name="Cepeda A.J."/>
            <person name="Yan W."/>
            <person name="Fan B."/>
            <person name="Jiang Y."/>
            <person name="Adhikari A."/>
            <person name="Zheng C.-J."/>
            <person name="Schuster L."/>
            <person name="Cowan T.M."/>
            <person name="Smanski M.J."/>
            <person name="Chevrette M.G."/>
            <person name="De Carvalho L.P.S."/>
            <person name="Shen B."/>
        </authorList>
    </citation>
    <scope>NUCLEOTIDE SEQUENCE [LARGE SCALE GENOMIC DNA]</scope>
    <source>
        <strain evidence="2 3">NPDC046851</strain>
    </source>
</reference>
<comment type="caution">
    <text evidence="2">The sequence shown here is derived from an EMBL/GenBank/DDBJ whole genome shotgun (WGS) entry which is preliminary data.</text>
</comment>
<dbReference type="RefSeq" id="WP_359702486.1">
    <property type="nucleotide sequence ID" value="NZ_JBEYXT010000349.1"/>
</dbReference>
<keyword evidence="3" id="KW-1185">Reference proteome</keyword>
<protein>
    <submittedName>
        <fullName evidence="2">Uncharacterized protein</fullName>
    </submittedName>
</protein>
<proteinExistence type="predicted"/>
<gene>
    <name evidence="2" type="ORF">ABZ931_37755</name>
</gene>
<dbReference type="Proteomes" id="UP001551189">
    <property type="component" value="Unassembled WGS sequence"/>
</dbReference>
<accession>A0ABV3BBW7</accession>
<dbReference type="EMBL" id="JBEYXT010000349">
    <property type="protein sequence ID" value="MEU6806679.1"/>
    <property type="molecule type" value="Genomic_DNA"/>
</dbReference>
<name>A0ABV3BBW7_9ACTN</name>
<sequence length="76" mass="8540">MPTETIGHISRERYEQIIAADRELVGQMQRIQFTIGDHALEIEPMQPNGGAHPAAGERRSASTCRCRSMPMTWGCR</sequence>
<feature type="region of interest" description="Disordered" evidence="1">
    <location>
        <begin position="43"/>
        <end position="63"/>
    </location>
</feature>
<organism evidence="2 3">
    <name type="scientific">Streptomyces neyagawaensis</name>
    <dbReference type="NCBI Taxonomy" id="42238"/>
    <lineage>
        <taxon>Bacteria</taxon>
        <taxon>Bacillati</taxon>
        <taxon>Actinomycetota</taxon>
        <taxon>Actinomycetes</taxon>
        <taxon>Kitasatosporales</taxon>
        <taxon>Streptomycetaceae</taxon>
        <taxon>Streptomyces</taxon>
    </lineage>
</organism>